<organism evidence="15 16">
    <name type="scientific">Peptoniphilus lacrimalis</name>
    <dbReference type="NCBI Taxonomy" id="33031"/>
    <lineage>
        <taxon>Bacteria</taxon>
        <taxon>Bacillati</taxon>
        <taxon>Bacillota</taxon>
        <taxon>Tissierellia</taxon>
        <taxon>Tissierellales</taxon>
        <taxon>Peptoniphilaceae</taxon>
        <taxon>Peptoniphilus</taxon>
    </lineage>
</organism>
<feature type="binding site" evidence="10">
    <location>
        <position position="76"/>
    </location>
    <ligand>
        <name>[4Fe-4S] cluster</name>
        <dbReference type="ChEBI" id="CHEBI:49883"/>
        <label>1</label>
    </ligand>
</feature>
<feature type="binding site" evidence="10">
    <location>
        <position position="51"/>
    </location>
    <ligand>
        <name>[4Fe-4S] cluster</name>
        <dbReference type="ChEBI" id="CHEBI:49883"/>
        <label>1</label>
    </ligand>
</feature>
<feature type="binding site" evidence="10">
    <location>
        <position position="172"/>
    </location>
    <ligand>
        <name>[4Fe-4S] cluster</name>
        <dbReference type="ChEBI" id="CHEBI:49883"/>
        <label>3</label>
    </ligand>
</feature>
<evidence type="ECO:0000313" key="15">
    <source>
        <dbReference type="EMBL" id="SUB57526.1"/>
    </source>
</evidence>
<dbReference type="InterPro" id="IPR017900">
    <property type="entry name" value="4Fe4S_Fe_S_CS"/>
</dbReference>
<evidence type="ECO:0000256" key="10">
    <source>
        <dbReference type="HAMAP-Rule" id="MF_00463"/>
    </source>
</evidence>
<dbReference type="EMBL" id="UGSZ01000001">
    <property type="protein sequence ID" value="SUB57526.1"/>
    <property type="molecule type" value="Genomic_DNA"/>
</dbReference>
<feature type="domain" description="4Fe-4S ferredoxin-type" evidence="13">
    <location>
        <begin position="163"/>
        <end position="192"/>
    </location>
</feature>
<reference evidence="15 16" key="1">
    <citation type="submission" date="2018-06" db="EMBL/GenBank/DDBJ databases">
        <authorList>
            <consortium name="Pathogen Informatics"/>
            <person name="Doyle S."/>
        </authorList>
    </citation>
    <scope>NUCLEOTIDE SEQUENCE [LARGE SCALE GENOMIC DNA]</scope>
    <source>
        <strain evidence="15 16">NCTC13149</strain>
    </source>
</reference>
<keyword evidence="5 10" id="KW-1278">Translocase</keyword>
<keyword evidence="1 10" id="KW-0813">Transport</keyword>
<dbReference type="HAMAP" id="MF_00463">
    <property type="entry name" value="RsxB_RnfB"/>
    <property type="match status" value="1"/>
</dbReference>
<dbReference type="InterPro" id="IPR017896">
    <property type="entry name" value="4Fe4S_Fe-S-bd"/>
</dbReference>
<feature type="binding site" evidence="10">
    <location>
        <position position="139"/>
    </location>
    <ligand>
        <name>[4Fe-4S] cluster</name>
        <dbReference type="ChEBI" id="CHEBI:49883"/>
        <label>2</label>
    </ligand>
</feature>
<feature type="binding site" evidence="10">
    <location>
        <position position="182"/>
    </location>
    <ligand>
        <name>[4Fe-4S] cluster</name>
        <dbReference type="ChEBI" id="CHEBI:49883"/>
        <label>2</label>
    </ligand>
</feature>
<feature type="binding site" evidence="10">
    <location>
        <position position="153"/>
    </location>
    <ligand>
        <name>[4Fe-4S] cluster</name>
        <dbReference type="ChEBI" id="CHEBI:49883"/>
        <label>3</label>
    </ligand>
</feature>
<evidence type="ECO:0000313" key="16">
    <source>
        <dbReference type="Proteomes" id="UP000255517"/>
    </source>
</evidence>
<keyword evidence="10" id="KW-1003">Cell membrane</keyword>
<keyword evidence="12" id="KW-0812">Transmembrane</keyword>
<feature type="binding site" evidence="10">
    <location>
        <position position="143"/>
    </location>
    <ligand>
        <name>[4Fe-4S] cluster</name>
        <dbReference type="ChEBI" id="CHEBI:49883"/>
        <label>2</label>
    </ligand>
</feature>
<dbReference type="InterPro" id="IPR050395">
    <property type="entry name" value="4Fe4S_Ferredoxin_RnfB"/>
</dbReference>
<comment type="subcellular location">
    <subcellularLocation>
        <location evidence="10">Cell membrane</location>
    </subcellularLocation>
</comment>
<gene>
    <name evidence="10 15" type="primary">rnfB</name>
    <name evidence="15" type="ORF">NCTC13149_01369</name>
</gene>
<dbReference type="OrthoDB" id="9789936at2"/>
<evidence type="ECO:0000256" key="3">
    <source>
        <dbReference type="ARBA" id="ARBA00022723"/>
    </source>
</evidence>
<evidence type="ECO:0000259" key="13">
    <source>
        <dbReference type="PROSITE" id="PS51379"/>
    </source>
</evidence>
<feature type="binding site" evidence="10">
    <location>
        <position position="175"/>
    </location>
    <ligand>
        <name>[4Fe-4S] cluster</name>
        <dbReference type="ChEBI" id="CHEBI:49883"/>
        <label>3</label>
    </ligand>
</feature>
<dbReference type="PANTHER" id="PTHR43560:SF1">
    <property type="entry name" value="ION-TRANSLOCATING OXIDOREDUCTASE COMPLEX SUBUNIT B"/>
    <property type="match status" value="1"/>
</dbReference>
<feature type="domain" description="4Fe-4S ferredoxin-type" evidence="13">
    <location>
        <begin position="207"/>
        <end position="236"/>
    </location>
</feature>
<dbReference type="RefSeq" id="WP_019034859.1">
    <property type="nucleotide sequence ID" value="NZ_JASOSY010000001.1"/>
</dbReference>
<dbReference type="Gene3D" id="3.30.70.20">
    <property type="match status" value="2"/>
</dbReference>
<evidence type="ECO:0000256" key="1">
    <source>
        <dbReference type="ARBA" id="ARBA00022448"/>
    </source>
</evidence>
<dbReference type="GO" id="GO:0005886">
    <property type="term" value="C:plasma membrane"/>
    <property type="evidence" value="ECO:0007669"/>
    <property type="project" value="UniProtKB-SubCell"/>
</dbReference>
<dbReference type="Gene3D" id="1.10.15.40">
    <property type="entry name" value="Electron transport complex subunit B, putative Fe-S cluster"/>
    <property type="match status" value="1"/>
</dbReference>
<dbReference type="PROSITE" id="PS00198">
    <property type="entry name" value="4FE4S_FER_1"/>
    <property type="match status" value="1"/>
</dbReference>
<evidence type="ECO:0000256" key="12">
    <source>
        <dbReference type="SAM" id="Phobius"/>
    </source>
</evidence>
<evidence type="ECO:0000256" key="11">
    <source>
        <dbReference type="SAM" id="MobiDB-lite"/>
    </source>
</evidence>
<protein>
    <recommendedName>
        <fullName evidence="10">Ion-translocating oxidoreductase complex subunit B</fullName>
        <ecNumber evidence="10">7.-.-.-</ecNumber>
    </recommendedName>
    <alternativeName>
        <fullName evidence="10">Rnf electron transport complex subunit B</fullName>
    </alternativeName>
</protein>
<dbReference type="GO" id="GO:0051539">
    <property type="term" value="F:4 iron, 4 sulfur cluster binding"/>
    <property type="evidence" value="ECO:0007669"/>
    <property type="project" value="UniProtKB-UniRule"/>
</dbReference>
<dbReference type="STRING" id="1122949.GCA_000378725_01107"/>
<dbReference type="NCBIfam" id="TIGR01944">
    <property type="entry name" value="rnfB"/>
    <property type="match status" value="1"/>
</dbReference>
<keyword evidence="3 10" id="KW-0479">Metal-binding</keyword>
<feature type="binding site" evidence="10">
    <location>
        <position position="178"/>
    </location>
    <ligand>
        <name>[4Fe-4S] cluster</name>
        <dbReference type="ChEBI" id="CHEBI:49883"/>
        <label>3</label>
    </ligand>
</feature>
<dbReference type="Pfam" id="PF12800">
    <property type="entry name" value="Fer4_4"/>
    <property type="match status" value="1"/>
</dbReference>
<comment type="function">
    <text evidence="10">Part of a membrane-bound complex that couples electron transfer with translocation of ions across the membrane.</text>
</comment>
<feature type="region of interest" description="Disordered" evidence="11">
    <location>
        <begin position="274"/>
        <end position="317"/>
    </location>
</feature>
<comment type="subunit">
    <text evidence="10">The complex is composed of six subunits: RnfA, RnfB, RnfC, RnfD, RnfE and RnfG.</text>
</comment>
<accession>A0A379C7B8</accession>
<evidence type="ECO:0000256" key="4">
    <source>
        <dbReference type="ARBA" id="ARBA00022737"/>
    </source>
</evidence>
<comment type="similarity">
    <text evidence="10">Belongs to the 4Fe4S bacterial-type ferredoxin family. RnfB subfamily.</text>
</comment>
<feature type="binding site" evidence="10">
    <location>
        <position position="54"/>
    </location>
    <ligand>
        <name>[4Fe-4S] cluster</name>
        <dbReference type="ChEBI" id="CHEBI:49883"/>
        <label>1</label>
    </ligand>
</feature>
<feature type="binding site" evidence="10">
    <location>
        <position position="59"/>
    </location>
    <ligand>
        <name>[4Fe-4S] cluster</name>
        <dbReference type="ChEBI" id="CHEBI:49883"/>
        <label>1</label>
    </ligand>
</feature>
<evidence type="ECO:0000256" key="6">
    <source>
        <dbReference type="ARBA" id="ARBA00022982"/>
    </source>
</evidence>
<proteinExistence type="inferred from homology"/>
<dbReference type="EC" id="7.-.-.-" evidence="10"/>
<dbReference type="GO" id="GO:0046872">
    <property type="term" value="F:metal ion binding"/>
    <property type="evidence" value="ECO:0007669"/>
    <property type="project" value="UniProtKB-KW"/>
</dbReference>
<dbReference type="PANTHER" id="PTHR43560">
    <property type="entry name" value="ION-TRANSLOCATING OXIDOREDUCTASE COMPLEX SUBUNIT B"/>
    <property type="match status" value="1"/>
</dbReference>
<evidence type="ECO:0000259" key="14">
    <source>
        <dbReference type="PROSITE" id="PS51656"/>
    </source>
</evidence>
<keyword evidence="9 10" id="KW-0472">Membrane</keyword>
<feature type="compositionally biased region" description="Basic and acidic residues" evidence="11">
    <location>
        <begin position="274"/>
        <end position="298"/>
    </location>
</feature>
<feature type="transmembrane region" description="Helical" evidence="12">
    <location>
        <begin position="6"/>
        <end position="27"/>
    </location>
</feature>
<dbReference type="SUPFAM" id="SSF54862">
    <property type="entry name" value="4Fe-4S ferredoxins"/>
    <property type="match status" value="2"/>
</dbReference>
<dbReference type="CDD" id="cd10549">
    <property type="entry name" value="MtMvhB_like"/>
    <property type="match status" value="1"/>
</dbReference>
<keyword evidence="7 10" id="KW-0408">Iron</keyword>
<feature type="domain" description="4Fe-4S ferredoxin-type" evidence="13">
    <location>
        <begin position="237"/>
        <end position="268"/>
    </location>
</feature>
<dbReference type="GO" id="GO:0022900">
    <property type="term" value="P:electron transport chain"/>
    <property type="evidence" value="ECO:0007669"/>
    <property type="project" value="UniProtKB-UniRule"/>
</dbReference>
<keyword evidence="2 10" id="KW-0004">4Fe-4S</keyword>
<evidence type="ECO:0000256" key="8">
    <source>
        <dbReference type="ARBA" id="ARBA00023014"/>
    </source>
</evidence>
<evidence type="ECO:0000256" key="2">
    <source>
        <dbReference type="ARBA" id="ARBA00022485"/>
    </source>
</evidence>
<dbReference type="AlphaFoldDB" id="A0A379C7B8"/>
<sequence length="317" mass="34098">MDLKSILYPILFLGITGSFFGVILSVASKIFYIKQDPKVIAVRNALPGANCGACGFPGCDGMASAICSGKAPVNGCVIGGNDTAEKIAELMGVNAGNVERNVACVLCQGTCGKAKNKYDYHDLVDCRLISDFQKGQKACSFGCCGGGTCVSVCEFDAIHMVDGVAQVDKEKCVACMKCINICPKGIIKLVPYKSKTVVKCMSNDVGKIVRANCNIGCISCKMCEKNCPKDAIHVEDNLARIDYEKCINCGKCVSVCPTGAIFCEYPDRVAKMKEREKERKQKEMEAKKLAAQKAKEETQAEPSTKTATAVLEKEENK</sequence>
<dbReference type="InterPro" id="IPR007202">
    <property type="entry name" value="4Fe-4S_dom"/>
</dbReference>
<comment type="cofactor">
    <cofactor evidence="10">
        <name>[4Fe-4S] cluster</name>
        <dbReference type="ChEBI" id="CHEBI:49883"/>
    </cofactor>
    <text evidence="10">Binds 3 [4Fe-4S] clusters.</text>
</comment>
<dbReference type="Proteomes" id="UP000255517">
    <property type="component" value="Unassembled WGS sequence"/>
</dbReference>
<evidence type="ECO:0000256" key="5">
    <source>
        <dbReference type="ARBA" id="ARBA00022967"/>
    </source>
</evidence>
<dbReference type="PROSITE" id="PS51656">
    <property type="entry name" value="4FE4S"/>
    <property type="match status" value="1"/>
</dbReference>
<dbReference type="GO" id="GO:0009055">
    <property type="term" value="F:electron transfer activity"/>
    <property type="evidence" value="ECO:0007669"/>
    <property type="project" value="InterPro"/>
</dbReference>
<keyword evidence="6 10" id="KW-0249">Electron transport</keyword>
<keyword evidence="8 10" id="KW-0411">Iron-sulfur</keyword>
<keyword evidence="4 10" id="KW-0677">Repeat</keyword>
<dbReference type="Pfam" id="PF00037">
    <property type="entry name" value="Fer4"/>
    <property type="match status" value="2"/>
</dbReference>
<feature type="domain" description="4Fe-4S" evidence="14">
    <location>
        <begin position="34"/>
        <end position="93"/>
    </location>
</feature>
<keyword evidence="12" id="KW-1133">Transmembrane helix</keyword>
<comment type="caution">
    <text evidence="10">Lacks conserved residue(s) required for the propagation of feature annotation.</text>
</comment>
<evidence type="ECO:0000256" key="9">
    <source>
        <dbReference type="ARBA" id="ARBA00023136"/>
    </source>
</evidence>
<dbReference type="Pfam" id="PF04060">
    <property type="entry name" value="FeS"/>
    <property type="match status" value="1"/>
</dbReference>
<feature type="region of interest" description="Hydrophobic" evidence="10">
    <location>
        <begin position="1"/>
        <end position="28"/>
    </location>
</feature>
<dbReference type="InterPro" id="IPR010207">
    <property type="entry name" value="Elect_transpt_cplx_RnfB/RsxB"/>
</dbReference>
<name>A0A379C7B8_9FIRM</name>
<feature type="binding site" evidence="10">
    <location>
        <position position="149"/>
    </location>
    <ligand>
        <name>[4Fe-4S] cluster</name>
        <dbReference type="ChEBI" id="CHEBI:49883"/>
        <label>2</label>
    </ligand>
</feature>
<dbReference type="PROSITE" id="PS51379">
    <property type="entry name" value="4FE4S_FER_2"/>
    <property type="match status" value="3"/>
</dbReference>
<evidence type="ECO:0000256" key="7">
    <source>
        <dbReference type="ARBA" id="ARBA00023004"/>
    </source>
</evidence>